<proteinExistence type="predicted"/>
<sequence length="53" mass="5512">MKANKETDLPPKSSSPTEIAQQVQQALKQSGNRSNAAGAFVLDGDTIKPGASK</sequence>
<dbReference type="Proteomes" id="UP000076643">
    <property type="component" value="Unassembled WGS sequence"/>
</dbReference>
<dbReference type="AlphaFoldDB" id="A0A166X9I1"/>
<keyword evidence="3" id="KW-1185">Reference proteome</keyword>
<dbReference type="EMBL" id="AUYB01000098">
    <property type="protein sequence ID" value="KZN39839.1"/>
    <property type="molecule type" value="Genomic_DNA"/>
</dbReference>
<accession>A0A166X9I1</accession>
<dbReference type="PATRIC" id="fig|1365250.3.peg.2003"/>
<feature type="compositionally biased region" description="Polar residues" evidence="1">
    <location>
        <begin position="12"/>
        <end position="35"/>
    </location>
</feature>
<dbReference type="RefSeq" id="WP_155732559.1">
    <property type="nucleotide sequence ID" value="NZ_AQHB01000023.1"/>
</dbReference>
<gene>
    <name evidence="2" type="ORF">N475_13865</name>
</gene>
<evidence type="ECO:0000313" key="2">
    <source>
        <dbReference type="EMBL" id="KZN39839.1"/>
    </source>
</evidence>
<reference evidence="2 3" key="1">
    <citation type="submission" date="2013-07" db="EMBL/GenBank/DDBJ databases">
        <title>Comparative Genomic and Metabolomic Analysis of Twelve Strains of Pseudoalteromonas luteoviolacea.</title>
        <authorList>
            <person name="Vynne N.G."/>
            <person name="Mansson M."/>
            <person name="Gram L."/>
        </authorList>
    </citation>
    <scope>NUCLEOTIDE SEQUENCE [LARGE SCALE GENOMIC DNA]</scope>
    <source>
        <strain evidence="2 3">DSM 6061</strain>
    </source>
</reference>
<evidence type="ECO:0000256" key="1">
    <source>
        <dbReference type="SAM" id="MobiDB-lite"/>
    </source>
</evidence>
<evidence type="ECO:0000313" key="3">
    <source>
        <dbReference type="Proteomes" id="UP000076643"/>
    </source>
</evidence>
<feature type="region of interest" description="Disordered" evidence="1">
    <location>
        <begin position="1"/>
        <end position="53"/>
    </location>
</feature>
<protein>
    <submittedName>
        <fullName evidence="2">Uncharacterized protein</fullName>
    </submittedName>
</protein>
<name>A0A166X9I1_9GAMM</name>
<organism evidence="2 3">
    <name type="scientific">Pseudoalteromonas luteoviolacea DSM 6061</name>
    <dbReference type="NCBI Taxonomy" id="1365250"/>
    <lineage>
        <taxon>Bacteria</taxon>
        <taxon>Pseudomonadati</taxon>
        <taxon>Pseudomonadota</taxon>
        <taxon>Gammaproteobacteria</taxon>
        <taxon>Alteromonadales</taxon>
        <taxon>Pseudoalteromonadaceae</taxon>
        <taxon>Pseudoalteromonas</taxon>
    </lineage>
</organism>
<comment type="caution">
    <text evidence="2">The sequence shown here is derived from an EMBL/GenBank/DDBJ whole genome shotgun (WGS) entry which is preliminary data.</text>
</comment>